<dbReference type="Gene3D" id="3.40.50.12760">
    <property type="match status" value="1"/>
</dbReference>
<evidence type="ECO:0000313" key="4">
    <source>
        <dbReference type="EMBL" id="GFR48968.1"/>
    </source>
</evidence>
<sequence>GRKAAVQATRRKTAAGQEMRHEMRERMRYIMYEIDEGNGRFICEHREPFQFLDVCCCPGGFSTYSLTAGEAPRKGIGLSLPPELGGHLPAIELETDKYFLQFVDVTTVAAGVRVADMGVGTPGCPKPALRMNAAPDEPPTNRCQLVILDGSFLGGKDWIHKETSLPDSENPAFNVYGTNAAAHKALLVAQLIVMANNLAPNGSLVLRLNMFADTFTIGVLGLLRHVFHGDVCSYKPRSCHAHVGSYYLVCHGFDPGIAYRMQWVPRWLSCLLSLRAGGPSPRFVPFPGLHLDSPHAIHVWTPAMYVYHVHLWRFLKLVEVAMEEKAILDRRMPHRPREGRFSNICGRIFAGVVCLGRCNSAHSFQELHPFVQKAFQEPRGFLHLPSSPALMRPMVPYDPLPEALLEMRQQAHMKMVLQAQAAAAKQRADIEKASAAAASAPGGAAGNLLGHVGSYDNAVEMGMAGEWVHGLMRDPRVTGETNEEAALRLFMHDADDVVIEGGFDEDVPEHPIARPHLPVSTQLQPQPP</sequence>
<comment type="subcellular location">
    <subcellularLocation>
        <location evidence="1">Nucleus</location>
    </subcellularLocation>
</comment>
<comment type="catalytic activity">
    <reaction evidence="1">
        <text>a 5'-end (N(7)-methyl 5'-triphosphoguanosine)-ribonucleoside in mRNA + S-adenosyl-L-methionine = a 5'-end (N(7)-methyl 5'-triphosphoguanosine)-(2'-O-methyl-ribonucleoside) in mRNA + S-adenosyl-L-homocysteine + H(+)</text>
        <dbReference type="Rhea" id="RHEA:67020"/>
        <dbReference type="Rhea" id="RHEA-COMP:17167"/>
        <dbReference type="Rhea" id="RHEA-COMP:17168"/>
        <dbReference type="ChEBI" id="CHEBI:15378"/>
        <dbReference type="ChEBI" id="CHEBI:57856"/>
        <dbReference type="ChEBI" id="CHEBI:59789"/>
        <dbReference type="ChEBI" id="CHEBI:156461"/>
        <dbReference type="ChEBI" id="CHEBI:167609"/>
        <dbReference type="EC" id="2.1.1.57"/>
    </reaction>
</comment>
<dbReference type="PANTHER" id="PTHR16121:SF0">
    <property type="entry name" value="CAP-SPECIFIC MRNA (NUCLEOSIDE-2'-O-)-METHYLTRANSFERASE 1"/>
    <property type="match status" value="1"/>
</dbReference>
<feature type="region of interest" description="Disordered" evidence="2">
    <location>
        <begin position="508"/>
        <end position="528"/>
    </location>
</feature>
<dbReference type="Pfam" id="PF01728">
    <property type="entry name" value="FtsJ"/>
    <property type="match status" value="1"/>
</dbReference>
<dbReference type="GO" id="GO:0016556">
    <property type="term" value="P:mRNA modification"/>
    <property type="evidence" value="ECO:0007669"/>
    <property type="project" value="UniProtKB-UniRule"/>
</dbReference>
<feature type="domain" description="Ribosomal RNA methyltransferase FtsJ" evidence="3">
    <location>
        <begin position="32"/>
        <end position="253"/>
    </location>
</feature>
<feature type="compositionally biased region" description="Polar residues" evidence="2">
    <location>
        <begin position="519"/>
        <end position="528"/>
    </location>
</feature>
<reference evidence="4 5" key="1">
    <citation type="journal article" date="2021" name="Sci. Rep.">
        <title>Genome sequencing of the multicellular alga Astrephomene provides insights into convergent evolution of germ-soma differentiation.</title>
        <authorList>
            <person name="Yamashita S."/>
            <person name="Yamamoto K."/>
            <person name="Matsuzaki R."/>
            <person name="Suzuki S."/>
            <person name="Yamaguchi H."/>
            <person name="Hirooka S."/>
            <person name="Minakuchi Y."/>
            <person name="Miyagishima S."/>
            <person name="Kawachi M."/>
            <person name="Toyoda A."/>
            <person name="Nozaki H."/>
        </authorList>
    </citation>
    <scope>NUCLEOTIDE SEQUENCE [LARGE SCALE GENOMIC DNA]</scope>
    <source>
        <strain evidence="4 5">NIES-4017</strain>
    </source>
</reference>
<keyword evidence="1" id="KW-0489">Methyltransferase</keyword>
<dbReference type="GO" id="GO:0004483">
    <property type="term" value="F:methyltransferase cap1 activity"/>
    <property type="evidence" value="ECO:0007669"/>
    <property type="project" value="UniProtKB-UniRule"/>
</dbReference>
<evidence type="ECO:0000256" key="2">
    <source>
        <dbReference type="SAM" id="MobiDB-lite"/>
    </source>
</evidence>
<comment type="caution">
    <text evidence="4">The sequence shown here is derived from an EMBL/GenBank/DDBJ whole genome shotgun (WGS) entry which is preliminary data.</text>
</comment>
<keyword evidence="1" id="KW-0949">S-adenosyl-L-methionine</keyword>
<protein>
    <recommendedName>
        <fullName evidence="1">Cap-specific mRNA (nucleoside-2'-O-)-methyltransferase 1</fullName>
        <ecNumber evidence="1">2.1.1.57</ecNumber>
    </recommendedName>
    <alternativeName>
        <fullName evidence="1">Cap1 2'O-ribose methyltransferase 1</fullName>
    </alternativeName>
</protein>
<accession>A0AAD3DYJ1</accession>
<dbReference type="EMBL" id="BMAR01000027">
    <property type="protein sequence ID" value="GFR48968.1"/>
    <property type="molecule type" value="Genomic_DNA"/>
</dbReference>
<evidence type="ECO:0000313" key="5">
    <source>
        <dbReference type="Proteomes" id="UP001054857"/>
    </source>
</evidence>
<feature type="non-terminal residue" evidence="4">
    <location>
        <position position="528"/>
    </location>
</feature>
<keyword evidence="1" id="KW-0507">mRNA processing</keyword>
<evidence type="ECO:0000259" key="3">
    <source>
        <dbReference type="Pfam" id="PF01728"/>
    </source>
</evidence>
<dbReference type="InterPro" id="IPR002877">
    <property type="entry name" value="RNA_MeTrfase_FtsJ_dom"/>
</dbReference>
<dbReference type="GO" id="GO:0006370">
    <property type="term" value="P:7-methylguanosine mRNA capping"/>
    <property type="evidence" value="ECO:0007669"/>
    <property type="project" value="UniProtKB-UniRule"/>
</dbReference>
<keyword evidence="1" id="KW-0539">Nucleus</keyword>
<proteinExistence type="predicted"/>
<dbReference type="InterPro" id="IPR029063">
    <property type="entry name" value="SAM-dependent_MTases_sf"/>
</dbReference>
<dbReference type="EC" id="2.1.1.57" evidence="1"/>
<gene>
    <name evidence="4" type="ORF">Agub_g10983</name>
</gene>
<feature type="non-terminal residue" evidence="4">
    <location>
        <position position="1"/>
    </location>
</feature>
<keyword evidence="1" id="KW-0808">Transferase</keyword>
<dbReference type="PANTHER" id="PTHR16121">
    <property type="entry name" value="CAP-SPECIFIC MRNA (NUCLEOSIDE-2'-O-)-METHYLTRANSFERASE 1-RELATED"/>
    <property type="match status" value="1"/>
</dbReference>
<organism evidence="4 5">
    <name type="scientific">Astrephomene gubernaculifera</name>
    <dbReference type="NCBI Taxonomy" id="47775"/>
    <lineage>
        <taxon>Eukaryota</taxon>
        <taxon>Viridiplantae</taxon>
        <taxon>Chlorophyta</taxon>
        <taxon>core chlorophytes</taxon>
        <taxon>Chlorophyceae</taxon>
        <taxon>CS clade</taxon>
        <taxon>Chlamydomonadales</taxon>
        <taxon>Astrephomenaceae</taxon>
        <taxon>Astrephomene</taxon>
    </lineage>
</organism>
<dbReference type="GO" id="GO:0032259">
    <property type="term" value="P:methylation"/>
    <property type="evidence" value="ECO:0007669"/>
    <property type="project" value="UniProtKB-KW"/>
</dbReference>
<dbReference type="GO" id="GO:0005634">
    <property type="term" value="C:nucleus"/>
    <property type="evidence" value="ECO:0007669"/>
    <property type="project" value="UniProtKB-SubCell"/>
</dbReference>
<comment type="function">
    <text evidence="1">S-adenosyl-L-methionine-dependent methyltransferase that mediates RNA cap1 2'-O-ribose methylation to the 5'-cap structure of RNAs. Methylates the ribose of the first nucleotide of a m(7)GpppG-capped mRNA to produce m(7)GpppNmp (cap1).</text>
</comment>
<dbReference type="SUPFAM" id="SSF53335">
    <property type="entry name" value="S-adenosyl-L-methionine-dependent methyltransferases"/>
    <property type="match status" value="1"/>
</dbReference>
<name>A0AAD3DYJ1_9CHLO</name>
<dbReference type="GO" id="GO:0005737">
    <property type="term" value="C:cytoplasm"/>
    <property type="evidence" value="ECO:0007669"/>
    <property type="project" value="TreeGrafter"/>
</dbReference>
<keyword evidence="5" id="KW-1185">Reference proteome</keyword>
<dbReference type="Proteomes" id="UP001054857">
    <property type="component" value="Unassembled WGS sequence"/>
</dbReference>
<keyword evidence="1" id="KW-0506">mRNA capping</keyword>
<dbReference type="InterPro" id="IPR050851">
    <property type="entry name" value="mRNA_Cap_2O-Ribose_MeTrfase"/>
</dbReference>
<dbReference type="AlphaFoldDB" id="A0AAD3DYJ1"/>
<dbReference type="GO" id="GO:0003676">
    <property type="term" value="F:nucleic acid binding"/>
    <property type="evidence" value="ECO:0007669"/>
    <property type="project" value="UniProtKB-UniRule"/>
</dbReference>
<evidence type="ECO:0000256" key="1">
    <source>
        <dbReference type="RuleBase" id="RU368012"/>
    </source>
</evidence>